<evidence type="ECO:0000313" key="2">
    <source>
        <dbReference type="Proteomes" id="UP000217528"/>
    </source>
</evidence>
<keyword evidence="2" id="KW-1185">Reference proteome</keyword>
<protein>
    <submittedName>
        <fullName evidence="1">Uncharacterized protein</fullName>
    </submittedName>
</protein>
<dbReference type="EMBL" id="LMVN01000011">
    <property type="protein sequence ID" value="PAV07655.1"/>
    <property type="molecule type" value="Genomic_DNA"/>
</dbReference>
<gene>
    <name evidence="1" type="ORF">ASJ82_08235</name>
</gene>
<reference evidence="1 2" key="1">
    <citation type="journal article" date="2017" name="BMC Genomics">
        <title>Genomic analysis of methanogenic archaea reveals a shift towards energy conservation.</title>
        <authorList>
            <person name="Gilmore S.P."/>
            <person name="Henske J.K."/>
            <person name="Sexton J.A."/>
            <person name="Solomon K.V."/>
            <person name="Seppala S."/>
            <person name="Yoo J.I."/>
            <person name="Huyett L.M."/>
            <person name="Pressman A."/>
            <person name="Cogan J.Z."/>
            <person name="Kivenson V."/>
            <person name="Peng X."/>
            <person name="Tan Y."/>
            <person name="Valentine D.L."/>
            <person name="O'Malley M.A."/>
        </authorList>
    </citation>
    <scope>NUCLEOTIDE SEQUENCE [LARGE SCALE GENOMIC DNA]</scope>
    <source>
        <strain evidence="1 2">1R-7</strain>
    </source>
</reference>
<dbReference type="AlphaFoldDB" id="A0A2A2HE70"/>
<name>A0A2A2HE70_9EURY</name>
<dbReference type="Proteomes" id="UP000217528">
    <property type="component" value="Unassembled WGS sequence"/>
</dbReference>
<comment type="caution">
    <text evidence="1">The sequence shown here is derived from an EMBL/GenBank/DDBJ whole genome shotgun (WGS) entry which is preliminary data.</text>
</comment>
<proteinExistence type="predicted"/>
<evidence type="ECO:0000313" key="1">
    <source>
        <dbReference type="EMBL" id="PAV07655.1"/>
    </source>
</evidence>
<dbReference type="RefSeq" id="WP_095608541.1">
    <property type="nucleotide sequence ID" value="NZ_LMVN01000011.1"/>
</dbReference>
<accession>A0A2A2HE70</accession>
<organism evidence="1 2">
    <name type="scientific">Methanosphaera cuniculi</name>
    <dbReference type="NCBI Taxonomy" id="1077256"/>
    <lineage>
        <taxon>Archaea</taxon>
        <taxon>Methanobacteriati</taxon>
        <taxon>Methanobacteriota</taxon>
        <taxon>Methanomada group</taxon>
        <taxon>Methanobacteria</taxon>
        <taxon>Methanobacteriales</taxon>
        <taxon>Methanobacteriaceae</taxon>
        <taxon>Methanosphaera</taxon>
    </lineage>
</organism>
<sequence>METTIEVKKRNKCNQIYEYFSELIGRYEFDAYDQKNIMDKLENFTNDVAPQVPENERMDSIKENYDLDKILETAEYYWSEENTWKAGKDNSKFMKYTEFKEYLWDKINKILDGIMLQLQEKEKTLTTPCNDDTKLVCISNEIYCLGGYVDKRTYRDFYNISAKFDRYDVRICTEYEADYFDKKMLDMDKEKMYELNKEISAENWKIIKHYFTYYYPSGKWVVLECDVNRVSEVLGIEIHEKQEN</sequence>